<evidence type="ECO:0000313" key="1">
    <source>
        <dbReference type="EMBL" id="CAB4018665.1"/>
    </source>
</evidence>
<proteinExistence type="predicted"/>
<dbReference type="Proteomes" id="UP001152795">
    <property type="component" value="Unassembled WGS sequence"/>
</dbReference>
<gene>
    <name evidence="1" type="ORF">PACLA_8A087329</name>
</gene>
<dbReference type="InterPro" id="IPR043502">
    <property type="entry name" value="DNA/RNA_pol_sf"/>
</dbReference>
<dbReference type="EMBL" id="CACRXK020010114">
    <property type="protein sequence ID" value="CAB4018665.1"/>
    <property type="molecule type" value="Genomic_DNA"/>
</dbReference>
<keyword evidence="2" id="KW-1185">Reference proteome</keyword>
<comment type="caution">
    <text evidence="1">The sequence shown here is derived from an EMBL/GenBank/DDBJ whole genome shotgun (WGS) entry which is preliminary data.</text>
</comment>
<reference evidence="1" key="1">
    <citation type="submission" date="2020-04" db="EMBL/GenBank/DDBJ databases">
        <authorList>
            <person name="Alioto T."/>
            <person name="Alioto T."/>
            <person name="Gomez Garrido J."/>
        </authorList>
    </citation>
    <scope>NUCLEOTIDE SEQUENCE</scope>
    <source>
        <strain evidence="1">A484AB</strain>
    </source>
</reference>
<dbReference type="PANTHER" id="PTHR33332">
    <property type="entry name" value="REVERSE TRANSCRIPTASE DOMAIN-CONTAINING PROTEIN"/>
    <property type="match status" value="1"/>
</dbReference>
<dbReference type="OrthoDB" id="10610663at2759"/>
<organism evidence="1 2">
    <name type="scientific">Paramuricea clavata</name>
    <name type="common">Red gorgonian</name>
    <name type="synonym">Violescent sea-whip</name>
    <dbReference type="NCBI Taxonomy" id="317549"/>
    <lineage>
        <taxon>Eukaryota</taxon>
        <taxon>Metazoa</taxon>
        <taxon>Cnidaria</taxon>
        <taxon>Anthozoa</taxon>
        <taxon>Octocorallia</taxon>
        <taxon>Malacalcyonacea</taxon>
        <taxon>Plexauridae</taxon>
        <taxon>Paramuricea</taxon>
    </lineage>
</organism>
<protein>
    <submittedName>
        <fullName evidence="1">Uncharacterized protein</fullName>
    </submittedName>
</protein>
<dbReference type="PROSITE" id="PS50878">
    <property type="entry name" value="RT_POL"/>
    <property type="match status" value="1"/>
</dbReference>
<dbReference type="Pfam" id="PF00078">
    <property type="entry name" value="RVT_1"/>
    <property type="match status" value="1"/>
</dbReference>
<sequence length="338" mass="37813">MSGKKRSATNNIKIVKNGTTLSGKDLAQSLNTYFLSVSNDLSPLNPLLLPAYLPAPRPVPKIFPDEVCTKMLNAKVFKSSGPDNIPNRIIKDFPYELAEPVCHIFNTSLSTGEFPNIWKDALITPIPNAPSVSCEEDKAFDRIDHNILVPKLLALGVRLSFIPWICSFLSNCRQSVKIDNFQSDWGVNNAGVPQGTKLGPILFIIMINDLELASSSTDHWKYVDDVTISESLKKNEVSVLQSDLNTIERWIVNNNMKLNGKKCKEMIVSFVRSENDIPRLLIDGLPLDLVPSFKILGLTMNNKLKWQDNTEALVKKASKRLYIIRVLQRCGLPPNNLL</sequence>
<dbReference type="AlphaFoldDB" id="A0A6S7IHX7"/>
<accession>A0A6S7IHX7</accession>
<dbReference type="SUPFAM" id="SSF56672">
    <property type="entry name" value="DNA/RNA polymerases"/>
    <property type="match status" value="1"/>
</dbReference>
<dbReference type="InterPro" id="IPR000477">
    <property type="entry name" value="RT_dom"/>
</dbReference>
<name>A0A6S7IHX7_PARCT</name>
<evidence type="ECO:0000313" key="2">
    <source>
        <dbReference type="Proteomes" id="UP001152795"/>
    </source>
</evidence>